<evidence type="ECO:0000256" key="4">
    <source>
        <dbReference type="ARBA" id="ARBA00023136"/>
    </source>
</evidence>
<dbReference type="SUPFAM" id="SSF141322">
    <property type="entry name" value="NfeD domain-like"/>
    <property type="match status" value="1"/>
</dbReference>
<evidence type="ECO:0000256" key="1">
    <source>
        <dbReference type="ARBA" id="ARBA00004141"/>
    </source>
</evidence>
<evidence type="ECO:0000256" key="3">
    <source>
        <dbReference type="ARBA" id="ARBA00022989"/>
    </source>
</evidence>
<dbReference type="EMBL" id="JARRAG010000001">
    <property type="protein sequence ID" value="MDG3002991.1"/>
    <property type="molecule type" value="Genomic_DNA"/>
</dbReference>
<keyword evidence="2 5" id="KW-0812">Transmembrane</keyword>
<gene>
    <name evidence="7" type="ORF">PZE19_04370</name>
</gene>
<keyword evidence="4 5" id="KW-0472">Membrane</keyword>
<dbReference type="Pfam" id="PF01957">
    <property type="entry name" value="NfeD"/>
    <property type="match status" value="1"/>
</dbReference>
<keyword evidence="3 5" id="KW-1133">Transmembrane helix</keyword>
<evidence type="ECO:0000313" key="7">
    <source>
        <dbReference type="EMBL" id="MDG3002991.1"/>
    </source>
</evidence>
<evidence type="ECO:0000256" key="2">
    <source>
        <dbReference type="ARBA" id="ARBA00022692"/>
    </source>
</evidence>
<feature type="transmembrane region" description="Helical" evidence="5">
    <location>
        <begin position="29"/>
        <end position="46"/>
    </location>
</feature>
<proteinExistence type="predicted"/>
<dbReference type="Proteomes" id="UP001216907">
    <property type="component" value="Unassembled WGS sequence"/>
</dbReference>
<evidence type="ECO:0000259" key="6">
    <source>
        <dbReference type="Pfam" id="PF01957"/>
    </source>
</evidence>
<protein>
    <submittedName>
        <fullName evidence="7">NfeD family protein</fullName>
    </submittedName>
</protein>
<dbReference type="InterPro" id="IPR012340">
    <property type="entry name" value="NA-bd_OB-fold"/>
</dbReference>
<dbReference type="PANTHER" id="PTHR33507:SF3">
    <property type="entry name" value="INNER MEMBRANE PROTEIN YBBJ"/>
    <property type="match status" value="1"/>
</dbReference>
<accession>A0ABT6F5X8</accession>
<feature type="transmembrane region" description="Helical" evidence="5">
    <location>
        <begin position="6"/>
        <end position="24"/>
    </location>
</feature>
<name>A0ABT6F5X8_9BACT</name>
<keyword evidence="8" id="KW-1185">Reference proteome</keyword>
<dbReference type="RefSeq" id="WP_277859350.1">
    <property type="nucleotide sequence ID" value="NZ_JARRAG010000001.1"/>
</dbReference>
<comment type="caution">
    <text evidence="7">The sequence shown here is derived from an EMBL/GenBank/DDBJ whole genome shotgun (WGS) entry which is preliminary data.</text>
</comment>
<feature type="domain" description="NfeD-like C-terminal" evidence="6">
    <location>
        <begin position="104"/>
        <end position="158"/>
    </location>
</feature>
<reference evidence="7 8" key="1">
    <citation type="submission" date="2023-03" db="EMBL/GenBank/DDBJ databases">
        <title>Paludisphaera mucosa sp. nov. a novel planctomycete from northern fen.</title>
        <authorList>
            <person name="Ivanova A."/>
        </authorList>
    </citation>
    <scope>NUCLEOTIDE SEQUENCE [LARGE SCALE GENOMIC DNA]</scope>
    <source>
        <strain evidence="7 8">Pla2</strain>
    </source>
</reference>
<dbReference type="InterPro" id="IPR002810">
    <property type="entry name" value="NfeD-like_C"/>
</dbReference>
<sequence>MSELFWPIVFLAVGLLLLVLELFVPSGGFIGFSALVCLGLGVWHAFQSSQRLGMIFVLVDFIAVPTTAVGAFRLWARSPLGRRFALTPPELDEVDVSHADRRVHDLVGVDGRALTPLHPCGHVEIRGRRYDGMAEAGLISEGSRVRVVRIRSNQVVVRTLDVPATAERPSLADDPFSTPVDLGAEA</sequence>
<evidence type="ECO:0000256" key="5">
    <source>
        <dbReference type="SAM" id="Phobius"/>
    </source>
</evidence>
<feature type="transmembrane region" description="Helical" evidence="5">
    <location>
        <begin position="52"/>
        <end position="76"/>
    </location>
</feature>
<comment type="subcellular location">
    <subcellularLocation>
        <location evidence="1">Membrane</location>
        <topology evidence="1">Multi-pass membrane protein</topology>
    </subcellularLocation>
</comment>
<dbReference type="Gene3D" id="2.40.50.140">
    <property type="entry name" value="Nucleic acid-binding proteins"/>
    <property type="match status" value="1"/>
</dbReference>
<organism evidence="7 8">
    <name type="scientific">Paludisphaera mucosa</name>
    <dbReference type="NCBI Taxonomy" id="3030827"/>
    <lineage>
        <taxon>Bacteria</taxon>
        <taxon>Pseudomonadati</taxon>
        <taxon>Planctomycetota</taxon>
        <taxon>Planctomycetia</taxon>
        <taxon>Isosphaerales</taxon>
        <taxon>Isosphaeraceae</taxon>
        <taxon>Paludisphaera</taxon>
    </lineage>
</organism>
<dbReference type="InterPro" id="IPR052165">
    <property type="entry name" value="Membrane_assoc_protease"/>
</dbReference>
<dbReference type="PANTHER" id="PTHR33507">
    <property type="entry name" value="INNER MEMBRANE PROTEIN YBBJ"/>
    <property type="match status" value="1"/>
</dbReference>
<evidence type="ECO:0000313" key="8">
    <source>
        <dbReference type="Proteomes" id="UP001216907"/>
    </source>
</evidence>